<dbReference type="Proteomes" id="UP000076871">
    <property type="component" value="Unassembled WGS sequence"/>
</dbReference>
<proteinExistence type="predicted"/>
<sequence>MNFSTLNTFNHSIISGPARYTRRGFSSTSFCRHEGHYGTLSVPKDASKSQIKSSFYKLSKMYHPDVTQDPEAREKFHAVSEAYAVLGDDRRRRAYDRSLAVPSTVTHAKSSSHSSPYSHWSSEGRRRGATYAWEHSRRPGAGNYRPPPGYQTGYSHPAGSQFRPQSQHYDPFLSPHVRRATQKKSAAEEEHDRIQHESGFWRTMQVIGIIMAIATVGGGFTANVSLVHL</sequence>
<evidence type="ECO:0000313" key="5">
    <source>
        <dbReference type="Proteomes" id="UP000076871"/>
    </source>
</evidence>
<dbReference type="InterPro" id="IPR001623">
    <property type="entry name" value="DnaJ_domain"/>
</dbReference>
<protein>
    <submittedName>
        <fullName evidence="4">DnaJ-domain-containing protein</fullName>
    </submittedName>
</protein>
<feature type="compositionally biased region" description="Low complexity" evidence="1">
    <location>
        <begin position="111"/>
        <end position="121"/>
    </location>
</feature>
<name>A0A165BSH2_9APHY</name>
<dbReference type="CDD" id="cd06257">
    <property type="entry name" value="DnaJ"/>
    <property type="match status" value="1"/>
</dbReference>
<dbReference type="EMBL" id="KV427662">
    <property type="protein sequence ID" value="KZT01570.1"/>
    <property type="molecule type" value="Genomic_DNA"/>
</dbReference>
<dbReference type="AlphaFoldDB" id="A0A165BSH2"/>
<dbReference type="InterPro" id="IPR036869">
    <property type="entry name" value="J_dom_sf"/>
</dbReference>
<feature type="domain" description="J" evidence="3">
    <location>
        <begin position="35"/>
        <end position="99"/>
    </location>
</feature>
<dbReference type="RefSeq" id="XP_040759310.1">
    <property type="nucleotide sequence ID" value="XM_040902539.1"/>
</dbReference>
<keyword evidence="2" id="KW-0472">Membrane</keyword>
<dbReference type="STRING" id="1314785.A0A165BSH2"/>
<dbReference type="GeneID" id="63819570"/>
<evidence type="ECO:0000256" key="2">
    <source>
        <dbReference type="SAM" id="Phobius"/>
    </source>
</evidence>
<dbReference type="InterPro" id="IPR053025">
    <property type="entry name" value="Mito_ATP_Synthase-Asso"/>
</dbReference>
<dbReference type="PRINTS" id="PR00625">
    <property type="entry name" value="JDOMAIN"/>
</dbReference>
<dbReference type="PROSITE" id="PS50076">
    <property type="entry name" value="DNAJ_2"/>
    <property type="match status" value="1"/>
</dbReference>
<dbReference type="InParanoid" id="A0A165BSH2"/>
<dbReference type="SMART" id="SM00271">
    <property type="entry name" value="DnaJ"/>
    <property type="match status" value="1"/>
</dbReference>
<gene>
    <name evidence="4" type="ORF">LAESUDRAFT_454509</name>
</gene>
<dbReference type="PANTHER" id="PTHR44873:SF1">
    <property type="entry name" value="DNAJ HOMOLOG SUBFAMILY C MEMBER 30, MITOCHONDRIAL"/>
    <property type="match status" value="1"/>
</dbReference>
<dbReference type="PROSITE" id="PS00636">
    <property type="entry name" value="DNAJ_1"/>
    <property type="match status" value="1"/>
</dbReference>
<keyword evidence="5" id="KW-1185">Reference proteome</keyword>
<feature type="transmembrane region" description="Helical" evidence="2">
    <location>
        <begin position="206"/>
        <end position="226"/>
    </location>
</feature>
<reference evidence="4 5" key="1">
    <citation type="journal article" date="2016" name="Mol. Biol. Evol.">
        <title>Comparative Genomics of Early-Diverging Mushroom-Forming Fungi Provides Insights into the Origins of Lignocellulose Decay Capabilities.</title>
        <authorList>
            <person name="Nagy L.G."/>
            <person name="Riley R."/>
            <person name="Tritt A."/>
            <person name="Adam C."/>
            <person name="Daum C."/>
            <person name="Floudas D."/>
            <person name="Sun H."/>
            <person name="Yadav J.S."/>
            <person name="Pangilinan J."/>
            <person name="Larsson K.H."/>
            <person name="Matsuura K."/>
            <person name="Barry K."/>
            <person name="Labutti K."/>
            <person name="Kuo R."/>
            <person name="Ohm R.A."/>
            <person name="Bhattacharya S.S."/>
            <person name="Shirouzu T."/>
            <person name="Yoshinaga Y."/>
            <person name="Martin F.M."/>
            <person name="Grigoriev I.V."/>
            <person name="Hibbett D.S."/>
        </authorList>
    </citation>
    <scope>NUCLEOTIDE SEQUENCE [LARGE SCALE GENOMIC DNA]</scope>
    <source>
        <strain evidence="4 5">93-53</strain>
    </source>
</reference>
<keyword evidence="2" id="KW-0812">Transmembrane</keyword>
<dbReference type="Pfam" id="PF00226">
    <property type="entry name" value="DnaJ"/>
    <property type="match status" value="1"/>
</dbReference>
<dbReference type="PANTHER" id="PTHR44873">
    <property type="entry name" value="DNAJ HOMOLOG SUBFAMILY C MEMBER 30, MITOCHONDRIAL"/>
    <property type="match status" value="1"/>
</dbReference>
<feature type="region of interest" description="Disordered" evidence="1">
    <location>
        <begin position="101"/>
        <end position="123"/>
    </location>
</feature>
<dbReference type="OrthoDB" id="445556at2759"/>
<accession>A0A165BSH2</accession>
<evidence type="ECO:0000256" key="1">
    <source>
        <dbReference type="SAM" id="MobiDB-lite"/>
    </source>
</evidence>
<evidence type="ECO:0000259" key="3">
    <source>
        <dbReference type="PROSITE" id="PS50076"/>
    </source>
</evidence>
<dbReference type="InterPro" id="IPR018253">
    <property type="entry name" value="DnaJ_domain_CS"/>
</dbReference>
<dbReference type="SUPFAM" id="SSF46565">
    <property type="entry name" value="Chaperone J-domain"/>
    <property type="match status" value="1"/>
</dbReference>
<keyword evidence="2" id="KW-1133">Transmembrane helix</keyword>
<evidence type="ECO:0000313" key="4">
    <source>
        <dbReference type="EMBL" id="KZT01570.1"/>
    </source>
</evidence>
<organism evidence="4 5">
    <name type="scientific">Laetiporus sulphureus 93-53</name>
    <dbReference type="NCBI Taxonomy" id="1314785"/>
    <lineage>
        <taxon>Eukaryota</taxon>
        <taxon>Fungi</taxon>
        <taxon>Dikarya</taxon>
        <taxon>Basidiomycota</taxon>
        <taxon>Agaricomycotina</taxon>
        <taxon>Agaricomycetes</taxon>
        <taxon>Polyporales</taxon>
        <taxon>Laetiporus</taxon>
    </lineage>
</organism>
<dbReference type="Gene3D" id="1.10.287.110">
    <property type="entry name" value="DnaJ domain"/>
    <property type="match status" value="1"/>
</dbReference>